<sequence>MTYAKSVAGRRRSAQRGWFEVVHVREVGLVTASDVDISAFAVESAAVVISADTDFATLLASSGGVAPSLVLLRSADHLSPAEQAAILIANLPAIEAELVEGSVVAIVREHVRVRRLPLR</sequence>
<evidence type="ECO:0000259" key="1">
    <source>
        <dbReference type="Pfam" id="PF18480"/>
    </source>
</evidence>
<evidence type="ECO:0000313" key="2">
    <source>
        <dbReference type="EMBL" id="GGJ93725.1"/>
    </source>
</evidence>
<dbReference type="AlphaFoldDB" id="A0A917UXP7"/>
<proteinExistence type="predicted"/>
<feature type="domain" description="DUF5615" evidence="1">
    <location>
        <begin position="19"/>
        <end position="107"/>
    </location>
</feature>
<reference evidence="2" key="1">
    <citation type="journal article" date="2014" name="Int. J. Syst. Evol. Microbiol.">
        <title>Complete genome sequence of Corynebacterium casei LMG S-19264T (=DSM 44701T), isolated from a smear-ripened cheese.</title>
        <authorList>
            <consortium name="US DOE Joint Genome Institute (JGI-PGF)"/>
            <person name="Walter F."/>
            <person name="Albersmeier A."/>
            <person name="Kalinowski J."/>
            <person name="Ruckert C."/>
        </authorList>
    </citation>
    <scope>NUCLEOTIDE SEQUENCE</scope>
    <source>
        <strain evidence="2">CGMCC 1.8984</strain>
    </source>
</reference>
<dbReference type="EMBL" id="BMMD01000036">
    <property type="protein sequence ID" value="GGJ93725.1"/>
    <property type="molecule type" value="Genomic_DNA"/>
</dbReference>
<comment type="caution">
    <text evidence="2">The sequence shown here is derived from an EMBL/GenBank/DDBJ whole genome shotgun (WGS) entry which is preliminary data.</text>
</comment>
<dbReference type="Pfam" id="PF18480">
    <property type="entry name" value="DUF5615"/>
    <property type="match status" value="1"/>
</dbReference>
<accession>A0A917UXP7</accession>
<protein>
    <recommendedName>
        <fullName evidence="1">DUF5615 domain-containing protein</fullName>
    </recommendedName>
</protein>
<reference evidence="2" key="2">
    <citation type="submission" date="2020-09" db="EMBL/GenBank/DDBJ databases">
        <authorList>
            <person name="Sun Q."/>
            <person name="Zhou Y."/>
        </authorList>
    </citation>
    <scope>NUCLEOTIDE SEQUENCE</scope>
    <source>
        <strain evidence="2">CGMCC 1.8984</strain>
    </source>
</reference>
<name>A0A917UXP7_9MICO</name>
<keyword evidence="3" id="KW-1185">Reference proteome</keyword>
<organism evidence="2 3">
    <name type="scientific">Agromyces bauzanensis</name>
    <dbReference type="NCBI Taxonomy" id="1308924"/>
    <lineage>
        <taxon>Bacteria</taxon>
        <taxon>Bacillati</taxon>
        <taxon>Actinomycetota</taxon>
        <taxon>Actinomycetes</taxon>
        <taxon>Micrococcales</taxon>
        <taxon>Microbacteriaceae</taxon>
        <taxon>Agromyces</taxon>
    </lineage>
</organism>
<dbReference type="InterPro" id="IPR041049">
    <property type="entry name" value="DUF5615"/>
</dbReference>
<gene>
    <name evidence="2" type="ORF">GCM10011372_35210</name>
</gene>
<evidence type="ECO:0000313" key="3">
    <source>
        <dbReference type="Proteomes" id="UP000636956"/>
    </source>
</evidence>
<dbReference type="Proteomes" id="UP000636956">
    <property type="component" value="Unassembled WGS sequence"/>
</dbReference>